<accession>A0ABR2AA59</accession>
<sequence length="186" mass="19708">MPLRRGAYTFTRRVVPPTRIVTSLHLVMILFLVVSLLYWVPLGAPSAPSGLVDAAPIRAILVPAAPSSLIAVTTLSINANAFAADLVEDVDDEAADGDQGLSDVFAVDDSGRVHVSENVLLGDENDMFATGISHAVAVSVKVAPSFDAIEEWLAENKDSEVPVHEEPPVKIPAKRCSSGSDPSRVK</sequence>
<proteinExistence type="predicted"/>
<keyword evidence="2" id="KW-1133">Transmembrane helix</keyword>
<evidence type="ECO:0000256" key="1">
    <source>
        <dbReference type="SAM" id="MobiDB-lite"/>
    </source>
</evidence>
<comment type="caution">
    <text evidence="3">The sequence shown here is derived from an EMBL/GenBank/DDBJ whole genome shotgun (WGS) entry which is preliminary data.</text>
</comment>
<dbReference type="Proteomes" id="UP001396334">
    <property type="component" value="Unassembled WGS sequence"/>
</dbReference>
<gene>
    <name evidence="3" type="ORF">V6N11_051350</name>
</gene>
<dbReference type="EMBL" id="JBBPBN010000294">
    <property type="protein sequence ID" value="KAK8489909.1"/>
    <property type="molecule type" value="Genomic_DNA"/>
</dbReference>
<keyword evidence="2" id="KW-0812">Transmembrane</keyword>
<feature type="region of interest" description="Disordered" evidence="1">
    <location>
        <begin position="156"/>
        <end position="186"/>
    </location>
</feature>
<keyword evidence="2" id="KW-0472">Membrane</keyword>
<reference evidence="3 4" key="1">
    <citation type="journal article" date="2024" name="G3 (Bethesda)">
        <title>Genome assembly of Hibiscus sabdariffa L. provides insights into metabolisms of medicinal natural products.</title>
        <authorList>
            <person name="Kim T."/>
        </authorList>
    </citation>
    <scope>NUCLEOTIDE SEQUENCE [LARGE SCALE GENOMIC DNA]</scope>
    <source>
        <strain evidence="3">TK-2024</strain>
        <tissue evidence="3">Old leaves</tissue>
    </source>
</reference>
<evidence type="ECO:0008006" key="5">
    <source>
        <dbReference type="Google" id="ProtNLM"/>
    </source>
</evidence>
<keyword evidence="4" id="KW-1185">Reference proteome</keyword>
<feature type="transmembrane region" description="Helical" evidence="2">
    <location>
        <begin position="20"/>
        <end position="40"/>
    </location>
</feature>
<evidence type="ECO:0000256" key="2">
    <source>
        <dbReference type="SAM" id="Phobius"/>
    </source>
</evidence>
<protein>
    <recommendedName>
        <fullName evidence="5">Transmembrane protein</fullName>
    </recommendedName>
</protein>
<organism evidence="3 4">
    <name type="scientific">Hibiscus sabdariffa</name>
    <name type="common">roselle</name>
    <dbReference type="NCBI Taxonomy" id="183260"/>
    <lineage>
        <taxon>Eukaryota</taxon>
        <taxon>Viridiplantae</taxon>
        <taxon>Streptophyta</taxon>
        <taxon>Embryophyta</taxon>
        <taxon>Tracheophyta</taxon>
        <taxon>Spermatophyta</taxon>
        <taxon>Magnoliopsida</taxon>
        <taxon>eudicotyledons</taxon>
        <taxon>Gunneridae</taxon>
        <taxon>Pentapetalae</taxon>
        <taxon>rosids</taxon>
        <taxon>malvids</taxon>
        <taxon>Malvales</taxon>
        <taxon>Malvaceae</taxon>
        <taxon>Malvoideae</taxon>
        <taxon>Hibiscus</taxon>
    </lineage>
</organism>
<feature type="compositionally biased region" description="Basic and acidic residues" evidence="1">
    <location>
        <begin position="156"/>
        <end position="168"/>
    </location>
</feature>
<name>A0ABR2AA59_9ROSI</name>
<feature type="compositionally biased region" description="Polar residues" evidence="1">
    <location>
        <begin position="177"/>
        <end position="186"/>
    </location>
</feature>
<evidence type="ECO:0000313" key="3">
    <source>
        <dbReference type="EMBL" id="KAK8489909.1"/>
    </source>
</evidence>
<evidence type="ECO:0000313" key="4">
    <source>
        <dbReference type="Proteomes" id="UP001396334"/>
    </source>
</evidence>